<keyword evidence="2" id="KW-0547">Nucleotide-binding</keyword>
<proteinExistence type="predicted"/>
<dbReference type="InterPro" id="IPR003439">
    <property type="entry name" value="ABC_transporter-like_ATP-bd"/>
</dbReference>
<dbReference type="SUPFAM" id="SSF52540">
    <property type="entry name" value="P-loop containing nucleoside triphosphate hydrolases"/>
    <property type="match status" value="1"/>
</dbReference>
<dbReference type="GO" id="GO:0016887">
    <property type="term" value="F:ATP hydrolysis activity"/>
    <property type="evidence" value="ECO:0007669"/>
    <property type="project" value="InterPro"/>
</dbReference>
<dbReference type="AlphaFoldDB" id="A0A7V3PT37"/>
<evidence type="ECO:0000256" key="2">
    <source>
        <dbReference type="ARBA" id="ARBA00022741"/>
    </source>
</evidence>
<comment type="caution">
    <text evidence="5">The sequence shown here is derived from an EMBL/GenBank/DDBJ whole genome shotgun (WGS) entry which is preliminary data.</text>
</comment>
<sequence>MIRVHQLSKRLRGEPVLEDVNLEVPDGSCVCVLGRSGAGKSVLLKIIVGIIPPDSGQVSYENQRLNFGALADNRQIIMQTGFVFQGGALFDGMTVGDNIALPLRERTNLSEQEINERVGRVLSRVGLAHSVRLKVRELSGGMVRLVAIARALVTEPKYIFFDEPTTGLDPLLKERVLGIIKDLSRNGRSVLMVTHDLDFARQIADQIYIMKAGRVYLVDRNVKKEDYE</sequence>
<evidence type="ECO:0000259" key="4">
    <source>
        <dbReference type="PROSITE" id="PS50893"/>
    </source>
</evidence>
<name>A0A7V3PT37_UNCW3</name>
<dbReference type="GO" id="GO:0005524">
    <property type="term" value="F:ATP binding"/>
    <property type="evidence" value="ECO:0007669"/>
    <property type="project" value="UniProtKB-KW"/>
</dbReference>
<dbReference type="InterPro" id="IPR003593">
    <property type="entry name" value="AAA+_ATPase"/>
</dbReference>
<keyword evidence="1" id="KW-0813">Transport</keyword>
<dbReference type="InterPro" id="IPR027417">
    <property type="entry name" value="P-loop_NTPase"/>
</dbReference>
<dbReference type="PANTHER" id="PTHR43023:SF6">
    <property type="entry name" value="INTERMEMBRANE PHOSPHOLIPID TRANSPORT SYSTEM ATP-BINDING PROTEIN MLAF"/>
    <property type="match status" value="1"/>
</dbReference>
<dbReference type="Pfam" id="PF00005">
    <property type="entry name" value="ABC_tran"/>
    <property type="match status" value="1"/>
</dbReference>
<evidence type="ECO:0000256" key="3">
    <source>
        <dbReference type="ARBA" id="ARBA00022840"/>
    </source>
</evidence>
<dbReference type="Gene3D" id="3.40.50.300">
    <property type="entry name" value="P-loop containing nucleotide triphosphate hydrolases"/>
    <property type="match status" value="1"/>
</dbReference>
<protein>
    <submittedName>
        <fullName evidence="5">ATP-binding cassette domain-containing protein</fullName>
    </submittedName>
</protein>
<feature type="domain" description="ABC transporter" evidence="4">
    <location>
        <begin position="2"/>
        <end position="228"/>
    </location>
</feature>
<keyword evidence="3 5" id="KW-0067">ATP-binding</keyword>
<dbReference type="SMART" id="SM00382">
    <property type="entry name" value="AAA"/>
    <property type="match status" value="1"/>
</dbReference>
<dbReference type="PANTHER" id="PTHR43023">
    <property type="entry name" value="PROTEIN TRIGALACTOSYLDIACYLGLYCEROL 3, CHLOROPLASTIC"/>
    <property type="match status" value="1"/>
</dbReference>
<reference evidence="5" key="1">
    <citation type="journal article" date="2020" name="mSystems">
        <title>Genome- and Community-Level Interaction Insights into Carbon Utilization and Element Cycling Functions of Hydrothermarchaeota in Hydrothermal Sediment.</title>
        <authorList>
            <person name="Zhou Z."/>
            <person name="Liu Y."/>
            <person name="Xu W."/>
            <person name="Pan J."/>
            <person name="Luo Z.H."/>
            <person name="Li M."/>
        </authorList>
    </citation>
    <scope>NUCLEOTIDE SEQUENCE [LARGE SCALE GENOMIC DNA]</scope>
    <source>
        <strain evidence="5">SpSt-914</strain>
    </source>
</reference>
<gene>
    <name evidence="5" type="ORF">ENX16_02445</name>
</gene>
<dbReference type="PROSITE" id="PS50893">
    <property type="entry name" value="ABC_TRANSPORTER_2"/>
    <property type="match status" value="1"/>
</dbReference>
<evidence type="ECO:0000313" key="5">
    <source>
        <dbReference type="EMBL" id="HGD12928.1"/>
    </source>
</evidence>
<accession>A0A7V3PT37</accession>
<dbReference type="EMBL" id="DTMZ01000051">
    <property type="protein sequence ID" value="HGD12928.1"/>
    <property type="molecule type" value="Genomic_DNA"/>
</dbReference>
<evidence type="ECO:0000256" key="1">
    <source>
        <dbReference type="ARBA" id="ARBA00022448"/>
    </source>
</evidence>
<organism evidence="5">
    <name type="scientific">candidate division WOR-3 bacterium</name>
    <dbReference type="NCBI Taxonomy" id="2052148"/>
    <lineage>
        <taxon>Bacteria</taxon>
        <taxon>Bacteria division WOR-3</taxon>
    </lineage>
</organism>